<keyword evidence="5 6" id="KW-0472">Membrane</keyword>
<feature type="transmembrane region" description="Helical" evidence="6">
    <location>
        <begin position="264"/>
        <end position="284"/>
    </location>
</feature>
<dbReference type="InterPro" id="IPR001248">
    <property type="entry name" value="Pur-cyt_permease"/>
</dbReference>
<dbReference type="GO" id="GO:0015209">
    <property type="term" value="F:cytosine transmembrane transporter activity"/>
    <property type="evidence" value="ECO:0007669"/>
    <property type="project" value="InterPro"/>
</dbReference>
<keyword evidence="3 6" id="KW-0812">Transmembrane</keyword>
<evidence type="ECO:0000256" key="1">
    <source>
        <dbReference type="ARBA" id="ARBA00004141"/>
    </source>
</evidence>
<organism evidence="7">
    <name type="scientific">Desulfitobacterium hafniense</name>
    <name type="common">Desulfitobacterium frappieri</name>
    <dbReference type="NCBI Taxonomy" id="49338"/>
    <lineage>
        <taxon>Bacteria</taxon>
        <taxon>Bacillati</taxon>
        <taxon>Bacillota</taxon>
        <taxon>Clostridia</taxon>
        <taxon>Eubacteriales</taxon>
        <taxon>Desulfitobacteriaceae</taxon>
        <taxon>Desulfitobacterium</taxon>
    </lineage>
</organism>
<feature type="transmembrane region" description="Helical" evidence="6">
    <location>
        <begin position="315"/>
        <end position="332"/>
    </location>
</feature>
<feature type="transmembrane region" description="Helical" evidence="6">
    <location>
        <begin position="136"/>
        <end position="155"/>
    </location>
</feature>
<proteinExistence type="inferred from homology"/>
<dbReference type="EMBL" id="LOCK01000039">
    <property type="protein sequence ID" value="KTE90438.1"/>
    <property type="molecule type" value="Genomic_DNA"/>
</dbReference>
<feature type="transmembrane region" description="Helical" evidence="6">
    <location>
        <begin position="162"/>
        <end position="181"/>
    </location>
</feature>
<dbReference type="EMBL" id="LK996017">
    <property type="protein sequence ID" value="CDX01033.1"/>
    <property type="molecule type" value="Genomic_DNA"/>
</dbReference>
<evidence type="ECO:0000256" key="2">
    <source>
        <dbReference type="ARBA" id="ARBA00008974"/>
    </source>
</evidence>
<evidence type="ECO:0000256" key="3">
    <source>
        <dbReference type="ARBA" id="ARBA00022692"/>
    </source>
</evidence>
<dbReference type="InterPro" id="IPR030191">
    <property type="entry name" value="CodB"/>
</dbReference>
<evidence type="ECO:0000313" key="8">
    <source>
        <dbReference type="EMBL" id="KTE90438.1"/>
    </source>
</evidence>
<dbReference type="RefSeq" id="WP_005814314.1">
    <property type="nucleotide sequence ID" value="NZ_CABKQQ010000051.1"/>
</dbReference>
<dbReference type="PANTHER" id="PTHR30569">
    <property type="entry name" value="CYTOSINE TRANSPORTER CODB"/>
    <property type="match status" value="1"/>
</dbReference>
<feature type="transmembrane region" description="Helical" evidence="6">
    <location>
        <begin position="30"/>
        <end position="52"/>
    </location>
</feature>
<feature type="transmembrane region" description="Helical" evidence="6">
    <location>
        <begin position="232"/>
        <end position="258"/>
    </location>
</feature>
<evidence type="ECO:0000313" key="7">
    <source>
        <dbReference type="EMBL" id="CDX01033.1"/>
    </source>
</evidence>
<dbReference type="GO" id="GO:0005886">
    <property type="term" value="C:plasma membrane"/>
    <property type="evidence" value="ECO:0007669"/>
    <property type="project" value="TreeGrafter"/>
</dbReference>
<accession>A0A098AWS1</accession>
<name>A0A098AWS1_DESHA</name>
<feature type="transmembrane region" description="Helical" evidence="6">
    <location>
        <begin position="201"/>
        <end position="220"/>
    </location>
</feature>
<protein>
    <submittedName>
        <fullName evidence="8">Allantoin permease</fullName>
    </submittedName>
    <submittedName>
        <fullName evidence="7">Cytosine permease</fullName>
    </submittedName>
</protein>
<reference evidence="8 9" key="2">
    <citation type="submission" date="2015-12" db="EMBL/GenBank/DDBJ databases">
        <title>Draft Genome Sequence of Desulfitobacterium hafniense Strain DH, a Sulfate-reducing Bacterium Isolated from Paddy Soils.</title>
        <authorList>
            <person name="Bao P."/>
            <person name="Zhang X."/>
            <person name="Li G."/>
        </authorList>
    </citation>
    <scope>NUCLEOTIDE SEQUENCE [LARGE SCALE GENOMIC DNA]</scope>
    <source>
        <strain evidence="8 9">DH</strain>
    </source>
</reference>
<dbReference type="AlphaFoldDB" id="A0A098AWS1"/>
<feature type="transmembrane region" description="Helical" evidence="6">
    <location>
        <begin position="93"/>
        <end position="116"/>
    </location>
</feature>
<gene>
    <name evidence="8" type="ORF">AT727_07545</name>
    <name evidence="7" type="ORF">DPCES_1146</name>
</gene>
<comment type="similarity">
    <text evidence="2">Belongs to the purine-cytosine permease (2.A.39) family.</text>
</comment>
<sequence length="445" mass="47714">MSETTQNTSHDDYSLSRVPQHAKKPLWQIIVIRLGCFACVSQLMTGAALGFGMSFHDALLAVFLGSIALLIVGAAVGVIAAQQGLSTSLLARWSGFGNQGSALIGVIIAISSIGWFGMQNTVFAEGMYQATGILNLQIWSVLTGASIIAIVYFGISSLSWTANIALPLFLVAIGISSIQMFRGHSLTDLIASPIPGPALSLATGATMVAGSFIIGAVISPDICRFLKRGRDVFWMTLISTFVGELSMCMLAVLMAHAIKSADVMTIIVSLSGLIGVIIVIFSTIKVNDINLYAASLGMTNALNALFKKDFDRRQMTIILGVFGTALSVIGVINYFENFLVVLGVAIPPIAGIISIDYFILKRDRKILDESKERGELPDKVENWNPVAILAWAVGSLVGYFVQIGIPSINSLIVSGLLYYGAMKVYGLIQKKEIVRFRMVDSQSEG</sequence>
<evidence type="ECO:0000256" key="5">
    <source>
        <dbReference type="ARBA" id="ARBA00023136"/>
    </source>
</evidence>
<dbReference type="OMA" id="TQIGWYA"/>
<keyword evidence="4 6" id="KW-1133">Transmembrane helix</keyword>
<dbReference type="Proteomes" id="UP000054623">
    <property type="component" value="Unassembled WGS sequence"/>
</dbReference>
<comment type="subcellular location">
    <subcellularLocation>
        <location evidence="1">Membrane</location>
        <topology evidence="1">Multi-pass membrane protein</topology>
    </subcellularLocation>
</comment>
<dbReference type="PANTHER" id="PTHR30569:SF0">
    <property type="entry name" value="CYTOSINE PERMEASE"/>
    <property type="match status" value="1"/>
</dbReference>
<dbReference type="CDD" id="cd11484">
    <property type="entry name" value="SLC-NCS1sbd_CobB-like"/>
    <property type="match status" value="1"/>
</dbReference>
<evidence type="ECO:0000256" key="6">
    <source>
        <dbReference type="SAM" id="Phobius"/>
    </source>
</evidence>
<feature type="transmembrane region" description="Helical" evidence="6">
    <location>
        <begin position="381"/>
        <end position="401"/>
    </location>
</feature>
<reference evidence="7" key="1">
    <citation type="submission" date="2014-07" db="EMBL/GenBank/DDBJ databases">
        <authorList>
            <person name="Hornung V.Bastian."/>
        </authorList>
    </citation>
    <scope>NUCLEOTIDE SEQUENCE</scope>
    <source>
        <strain evidence="7">PCE-S</strain>
    </source>
</reference>
<feature type="transmembrane region" description="Helical" evidence="6">
    <location>
        <begin position="407"/>
        <end position="428"/>
    </location>
</feature>
<dbReference type="Gene3D" id="1.10.4160.10">
    <property type="entry name" value="Hydantoin permease"/>
    <property type="match status" value="1"/>
</dbReference>
<evidence type="ECO:0000256" key="4">
    <source>
        <dbReference type="ARBA" id="ARBA00022989"/>
    </source>
</evidence>
<dbReference type="OrthoDB" id="9787279at2"/>
<dbReference type="Pfam" id="PF02133">
    <property type="entry name" value="Transp_cyt_pur"/>
    <property type="match status" value="1"/>
</dbReference>
<dbReference type="PATRIC" id="fig|49338.4.peg.1240"/>
<feature type="transmembrane region" description="Helical" evidence="6">
    <location>
        <begin position="58"/>
        <end position="81"/>
    </location>
</feature>
<feature type="transmembrane region" description="Helical" evidence="6">
    <location>
        <begin position="338"/>
        <end position="360"/>
    </location>
</feature>
<evidence type="ECO:0000313" key="9">
    <source>
        <dbReference type="Proteomes" id="UP000054623"/>
    </source>
</evidence>